<dbReference type="eggNOG" id="COG3387">
    <property type="taxonomic scope" value="Bacteria"/>
</dbReference>
<dbReference type="STRING" id="326427.Cagg_3494"/>
<name>B8G9I0_CHLAD</name>
<sequence>MTQTTVRYAPGWPGIPARWTSSAKTGIGTALNPASRVWFTISHGILNEIYYPRIDQACTRDCGLIVTDGHSFFSEEKRHTTSIVTMLAVGVPAYRLVNRCQQHRYQIEKMVITHPMYNAMLQQITFTPLQGSLDQYSVFVLLAPHIGNRGAENTAWIGDYKGLPMLFAERYGLALAVACSASWTARSVGFVGSSDGWQDLVRNYRLTTLYERAENGNVALTGGIDVMACHGQFTIAIGFGQTWAEAAWHARAALSDDFDSVCATYIQAWQAWQQTLTALTTIHQQVSAMVLRVHESKQFPGGSIASLSIPWGMAKGDDDLGGYHLVWPRDLVEIGGGLLAIGANDDARRILNYLALTQEPDGHWPQNMWLDGIPYWNGIQMDETAFPILLLDLAVTTGAIDPATVYRYWSMVRRAASFLIRNGPVTAQDRWEENAGYSPFTLAVEIAALLVTAELAEQYGEPTIADYLRTTADSWNADIDRWCYVTGTDLAHRVGVTGYYVRIAPPDVAEAASPMQGYVPIKNRPPDQANAPLSYIVSPDALALVRFGLRDPHDPRIVNTVQVIDALLKIDTPCGPVWRRYTDDGYGEHQDGAPFDGTGIGRGWPLLTGERAHYELAAGRVEVAKRLLTTLEAFANEGGFIPEQVWDSADIPERELFLGRPAGSAMPLAWAHAEHLKLCRSLADQRLFDMPRVTAQRYLDRQVQSKIAIWRPNQKRRRIVAGMTLRIDLNAAAMIHWSADHWQTIHDTTTAASGLGTFFADLPTETLAPATEIVFTLYWIEQQQWEGRDYTVQIEASGVRGEY</sequence>
<dbReference type="GO" id="GO:0004339">
    <property type="term" value="F:glucan 1,4-alpha-glucosidase activity"/>
    <property type="evidence" value="ECO:0007669"/>
    <property type="project" value="UniProtKB-EC"/>
</dbReference>
<evidence type="ECO:0000259" key="2">
    <source>
        <dbReference type="Pfam" id="PF09137"/>
    </source>
</evidence>
<dbReference type="SUPFAM" id="SSF48208">
    <property type="entry name" value="Six-hairpin glycosidases"/>
    <property type="match status" value="1"/>
</dbReference>
<keyword evidence="3" id="KW-0378">Hydrolase</keyword>
<dbReference type="InterPro" id="IPR011013">
    <property type="entry name" value="Gal_mutarotase_sf_dom"/>
</dbReference>
<reference evidence="3" key="1">
    <citation type="submission" date="2008-12" db="EMBL/GenBank/DDBJ databases">
        <title>Complete sequence of Chloroflexus aggregans DSM 9485.</title>
        <authorList>
            <consortium name="US DOE Joint Genome Institute"/>
            <person name="Lucas S."/>
            <person name="Copeland A."/>
            <person name="Lapidus A."/>
            <person name="Glavina del Rio T."/>
            <person name="Dalin E."/>
            <person name="Tice H."/>
            <person name="Pitluck S."/>
            <person name="Foster B."/>
            <person name="Larimer F."/>
            <person name="Land M."/>
            <person name="Hauser L."/>
            <person name="Kyrpides N."/>
            <person name="Mikhailova N."/>
            <person name="Bryant D."/>
            <person name="Richardson P."/>
        </authorList>
    </citation>
    <scope>NUCLEOTIDE SEQUENCE</scope>
    <source>
        <strain evidence="3">DSM 9485</strain>
    </source>
</reference>
<dbReference type="EC" id="3.2.1.3" evidence="3"/>
<dbReference type="CAZy" id="GH15">
    <property type="family name" value="Glycoside Hydrolase Family 15"/>
</dbReference>
<dbReference type="InterPro" id="IPR015220">
    <property type="entry name" value="Glucodextranase_N"/>
</dbReference>
<dbReference type="InterPro" id="IPR012341">
    <property type="entry name" value="6hp_glycosidase-like_sf"/>
</dbReference>
<dbReference type="PANTHER" id="PTHR31616">
    <property type="entry name" value="TREHALASE"/>
    <property type="match status" value="1"/>
</dbReference>
<protein>
    <submittedName>
        <fullName evidence="3">Glucan 1,4-alpha-glucosidase</fullName>
        <ecNumber evidence="3">3.2.1.3</ecNumber>
    </submittedName>
</protein>
<feature type="domain" description="Glucodextranase N-terminal" evidence="2">
    <location>
        <begin position="9"/>
        <end position="274"/>
    </location>
</feature>
<dbReference type="InterPro" id="IPR008928">
    <property type="entry name" value="6-hairpin_glycosidase_sf"/>
</dbReference>
<dbReference type="AlphaFoldDB" id="B8G9I0"/>
<accession>B8G9I0</accession>
<dbReference type="GO" id="GO:0005975">
    <property type="term" value="P:carbohydrate metabolic process"/>
    <property type="evidence" value="ECO:0007669"/>
    <property type="project" value="InterPro"/>
</dbReference>
<keyword evidence="3" id="KW-0326">Glycosidase</keyword>
<evidence type="ECO:0000313" key="3">
    <source>
        <dbReference type="EMBL" id="ACL26333.1"/>
    </source>
</evidence>
<dbReference type="Proteomes" id="UP000002508">
    <property type="component" value="Chromosome"/>
</dbReference>
<dbReference type="Gene3D" id="2.70.98.10">
    <property type="match status" value="1"/>
</dbReference>
<feature type="domain" description="GH15-like" evidence="1">
    <location>
        <begin position="372"/>
        <end position="678"/>
    </location>
</feature>
<dbReference type="Pfam" id="PF09137">
    <property type="entry name" value="Glucodextran_N"/>
    <property type="match status" value="1"/>
</dbReference>
<dbReference type="OrthoDB" id="3902805at2"/>
<dbReference type="PANTHER" id="PTHR31616:SF0">
    <property type="entry name" value="GLUCAN 1,4-ALPHA-GLUCOSIDASE"/>
    <property type="match status" value="1"/>
</dbReference>
<dbReference type="RefSeq" id="WP_015942180.1">
    <property type="nucleotide sequence ID" value="NC_011831.1"/>
</dbReference>
<dbReference type="Gene3D" id="1.50.10.10">
    <property type="match status" value="1"/>
</dbReference>
<dbReference type="InterPro" id="IPR014718">
    <property type="entry name" value="GH-type_carb-bd"/>
</dbReference>
<dbReference type="GO" id="GO:0030246">
    <property type="term" value="F:carbohydrate binding"/>
    <property type="evidence" value="ECO:0007669"/>
    <property type="project" value="InterPro"/>
</dbReference>
<dbReference type="Pfam" id="PF00723">
    <property type="entry name" value="Glyco_hydro_15"/>
    <property type="match status" value="1"/>
</dbReference>
<dbReference type="GO" id="GO:0016757">
    <property type="term" value="F:glycosyltransferase activity"/>
    <property type="evidence" value="ECO:0007669"/>
    <property type="project" value="UniProtKB-ARBA"/>
</dbReference>
<evidence type="ECO:0000259" key="1">
    <source>
        <dbReference type="Pfam" id="PF00723"/>
    </source>
</evidence>
<dbReference type="InterPro" id="IPR006425">
    <property type="entry name" value="Glucoamylase_bac"/>
</dbReference>
<gene>
    <name evidence="3" type="ordered locus">Cagg_3494</name>
</gene>
<evidence type="ECO:0000313" key="4">
    <source>
        <dbReference type="Proteomes" id="UP000002508"/>
    </source>
</evidence>
<organism evidence="3 4">
    <name type="scientific">Chloroflexus aggregans (strain MD-66 / DSM 9485)</name>
    <dbReference type="NCBI Taxonomy" id="326427"/>
    <lineage>
        <taxon>Bacteria</taxon>
        <taxon>Bacillati</taxon>
        <taxon>Chloroflexota</taxon>
        <taxon>Chloroflexia</taxon>
        <taxon>Chloroflexales</taxon>
        <taxon>Chloroflexineae</taxon>
        <taxon>Chloroflexaceae</taxon>
        <taxon>Chloroflexus</taxon>
    </lineage>
</organism>
<dbReference type="EMBL" id="CP001337">
    <property type="protein sequence ID" value="ACL26333.1"/>
    <property type="molecule type" value="Genomic_DNA"/>
</dbReference>
<keyword evidence="4" id="KW-1185">Reference proteome</keyword>
<dbReference type="KEGG" id="cag:Cagg_3494"/>
<dbReference type="NCBIfam" id="TIGR01535">
    <property type="entry name" value="glucan_glucosid"/>
    <property type="match status" value="1"/>
</dbReference>
<proteinExistence type="predicted"/>
<dbReference type="HOGENOM" id="CLU_010471_0_0_0"/>
<dbReference type="CDD" id="cd07430">
    <property type="entry name" value="GH15_N"/>
    <property type="match status" value="1"/>
</dbReference>
<dbReference type="SUPFAM" id="SSF74650">
    <property type="entry name" value="Galactose mutarotase-like"/>
    <property type="match status" value="1"/>
</dbReference>
<dbReference type="InterPro" id="IPR011613">
    <property type="entry name" value="GH15-like"/>
</dbReference>